<dbReference type="Proteomes" id="UP000181976">
    <property type="component" value="Unassembled WGS sequence"/>
</dbReference>
<proteinExistence type="predicted"/>
<sequence>MKLFVLAHTIKKKQKCVSCVKRGKVVHYRFKSCIVITTFEMIKTKTYKKA</sequence>
<dbReference type="InParanoid" id="A0A1I1WJN8"/>
<dbReference type="AlphaFoldDB" id="A0A1I1WJN8"/>
<organism evidence="1 2">
    <name type="scientific">Thermophagus xiamenensis</name>
    <dbReference type="NCBI Taxonomy" id="385682"/>
    <lineage>
        <taxon>Bacteria</taxon>
        <taxon>Pseudomonadati</taxon>
        <taxon>Bacteroidota</taxon>
        <taxon>Bacteroidia</taxon>
        <taxon>Marinilabiliales</taxon>
        <taxon>Marinilabiliaceae</taxon>
        <taxon>Thermophagus</taxon>
    </lineage>
</organism>
<dbReference type="EMBL" id="FONA01000004">
    <property type="protein sequence ID" value="SFD95209.1"/>
    <property type="molecule type" value="Genomic_DNA"/>
</dbReference>
<keyword evidence="2" id="KW-1185">Reference proteome</keyword>
<dbReference type="STRING" id="385682.SAMN05444380_104136"/>
<gene>
    <name evidence="1" type="ORF">SAMN05444380_104136</name>
</gene>
<accession>A0A1I1WJN8</accession>
<protein>
    <submittedName>
        <fullName evidence="1">Uncharacterized protein</fullName>
    </submittedName>
</protein>
<reference evidence="1 2" key="1">
    <citation type="submission" date="2016-10" db="EMBL/GenBank/DDBJ databases">
        <authorList>
            <person name="de Groot N.N."/>
        </authorList>
    </citation>
    <scope>NUCLEOTIDE SEQUENCE [LARGE SCALE GENOMIC DNA]</scope>
    <source>
        <strain evidence="1 2">DSM 19012</strain>
    </source>
</reference>
<evidence type="ECO:0000313" key="1">
    <source>
        <dbReference type="EMBL" id="SFD95209.1"/>
    </source>
</evidence>
<name>A0A1I1WJN8_9BACT</name>
<evidence type="ECO:0000313" key="2">
    <source>
        <dbReference type="Proteomes" id="UP000181976"/>
    </source>
</evidence>